<gene>
    <name evidence="3" type="ORF">KK1_039527</name>
</gene>
<evidence type="ECO:0000256" key="2">
    <source>
        <dbReference type="SAM" id="MobiDB-lite"/>
    </source>
</evidence>
<dbReference type="PANTHER" id="PTHR33346:SF5">
    <property type="entry name" value="DEHYDRIN LEA-RELATED"/>
    <property type="match status" value="1"/>
</dbReference>
<dbReference type="GO" id="GO:0009631">
    <property type="term" value="P:cold acclimation"/>
    <property type="evidence" value="ECO:0007669"/>
    <property type="project" value="TreeGrafter"/>
</dbReference>
<comment type="similarity">
    <text evidence="1">Belongs to the plant dehydrin family.</text>
</comment>
<feature type="region of interest" description="Disordered" evidence="2">
    <location>
        <begin position="1"/>
        <end position="126"/>
    </location>
</feature>
<feature type="compositionally biased region" description="Polar residues" evidence="2">
    <location>
        <begin position="90"/>
        <end position="103"/>
    </location>
</feature>
<evidence type="ECO:0008006" key="5">
    <source>
        <dbReference type="Google" id="ProtNLM"/>
    </source>
</evidence>
<dbReference type="Gramene" id="C.cajan_35463.t">
    <property type="protein sequence ID" value="C.cajan_35463.t"/>
    <property type="gene ID" value="C.cajan_35463"/>
</dbReference>
<dbReference type="GO" id="GO:0005829">
    <property type="term" value="C:cytosol"/>
    <property type="evidence" value="ECO:0007669"/>
    <property type="project" value="TreeGrafter"/>
</dbReference>
<proteinExistence type="inferred from homology"/>
<dbReference type="Proteomes" id="UP000075243">
    <property type="component" value="Unassembled WGS sequence"/>
</dbReference>
<dbReference type="GO" id="GO:0009414">
    <property type="term" value="P:response to water deprivation"/>
    <property type="evidence" value="ECO:0007669"/>
    <property type="project" value="UniProtKB-ARBA"/>
</dbReference>
<name>A0A151R986_CAJCA</name>
<accession>A0A151R986</accession>
<evidence type="ECO:0000256" key="1">
    <source>
        <dbReference type="ARBA" id="ARBA00008403"/>
    </source>
</evidence>
<protein>
    <recommendedName>
        <fullName evidence="5">Late embryogenesis abundant protein</fullName>
    </recommendedName>
</protein>
<dbReference type="AlphaFoldDB" id="A0A151R986"/>
<sequence>MAEAQIRDQLGNPIPLTDQFGNPVKLTDENGNPVVLTGVATTLTGTVPDLLPTQARNNETDLARSSSTTSTSSSSSSSSSSEDDEEQHAEITTASHPTVTTISHPEPEKKGLLEKIKEKLPGHLNQ</sequence>
<organism evidence="3 4">
    <name type="scientific">Cajanus cajan</name>
    <name type="common">Pigeon pea</name>
    <name type="synonym">Cajanus indicus</name>
    <dbReference type="NCBI Taxonomy" id="3821"/>
    <lineage>
        <taxon>Eukaryota</taxon>
        <taxon>Viridiplantae</taxon>
        <taxon>Streptophyta</taxon>
        <taxon>Embryophyta</taxon>
        <taxon>Tracheophyta</taxon>
        <taxon>Spermatophyta</taxon>
        <taxon>Magnoliopsida</taxon>
        <taxon>eudicotyledons</taxon>
        <taxon>Gunneridae</taxon>
        <taxon>Pentapetalae</taxon>
        <taxon>rosids</taxon>
        <taxon>fabids</taxon>
        <taxon>Fabales</taxon>
        <taxon>Fabaceae</taxon>
        <taxon>Papilionoideae</taxon>
        <taxon>50 kb inversion clade</taxon>
        <taxon>NPAAA clade</taxon>
        <taxon>indigoferoid/millettioid clade</taxon>
        <taxon>Phaseoleae</taxon>
        <taxon>Cajanus</taxon>
    </lineage>
</organism>
<evidence type="ECO:0000313" key="4">
    <source>
        <dbReference type="Proteomes" id="UP000075243"/>
    </source>
</evidence>
<dbReference type="PROSITE" id="PS00823">
    <property type="entry name" value="DEHYDRIN_2"/>
    <property type="match status" value="1"/>
</dbReference>
<reference evidence="3" key="1">
    <citation type="journal article" date="2012" name="Nat. Biotechnol.">
        <title>Draft genome sequence of pigeonpea (Cajanus cajan), an orphan legume crop of resource-poor farmers.</title>
        <authorList>
            <person name="Varshney R.K."/>
            <person name="Chen W."/>
            <person name="Li Y."/>
            <person name="Bharti A.K."/>
            <person name="Saxena R.K."/>
            <person name="Schlueter J.A."/>
            <person name="Donoghue M.T."/>
            <person name="Azam S."/>
            <person name="Fan G."/>
            <person name="Whaley A.M."/>
            <person name="Farmer A.D."/>
            <person name="Sheridan J."/>
            <person name="Iwata A."/>
            <person name="Tuteja R."/>
            <person name="Penmetsa R.V."/>
            <person name="Wu W."/>
            <person name="Upadhyaya H.D."/>
            <person name="Yang S.P."/>
            <person name="Shah T."/>
            <person name="Saxena K.B."/>
            <person name="Michael T."/>
            <person name="McCombie W.R."/>
            <person name="Yang B."/>
            <person name="Zhang G."/>
            <person name="Yang H."/>
            <person name="Wang J."/>
            <person name="Spillane C."/>
            <person name="Cook D.R."/>
            <person name="May G.D."/>
            <person name="Xu X."/>
            <person name="Jackson S.A."/>
        </authorList>
    </citation>
    <scope>NUCLEOTIDE SEQUENCE [LARGE SCALE GENOMIC DNA]</scope>
</reference>
<dbReference type="OrthoDB" id="685434at2759"/>
<dbReference type="GO" id="GO:0009737">
    <property type="term" value="P:response to abscisic acid"/>
    <property type="evidence" value="ECO:0007669"/>
    <property type="project" value="TreeGrafter"/>
</dbReference>
<dbReference type="InterPro" id="IPR000167">
    <property type="entry name" value="Dehydrin"/>
</dbReference>
<dbReference type="InterPro" id="IPR030513">
    <property type="entry name" value="Dehydrin_CS"/>
</dbReference>
<feature type="compositionally biased region" description="Low complexity" evidence="2">
    <location>
        <begin position="34"/>
        <end position="47"/>
    </location>
</feature>
<dbReference type="EMBL" id="KQ483930">
    <property type="protein sequence ID" value="KYP39194.1"/>
    <property type="molecule type" value="Genomic_DNA"/>
</dbReference>
<evidence type="ECO:0000313" key="3">
    <source>
        <dbReference type="EMBL" id="KYP39194.1"/>
    </source>
</evidence>
<feature type="compositionally biased region" description="Low complexity" evidence="2">
    <location>
        <begin position="65"/>
        <end position="80"/>
    </location>
</feature>
<keyword evidence="4" id="KW-1185">Reference proteome</keyword>
<dbReference type="STRING" id="3821.A0A151R986"/>
<feature type="compositionally biased region" description="Basic and acidic residues" evidence="2">
    <location>
        <begin position="105"/>
        <end position="126"/>
    </location>
</feature>
<dbReference type="PANTHER" id="PTHR33346">
    <property type="entry name" value="DEHYDRIN XERO 2-RELATED"/>
    <property type="match status" value="1"/>
</dbReference>